<keyword evidence="7 9" id="KW-0472">Membrane</keyword>
<feature type="transmembrane region" description="Helical" evidence="9">
    <location>
        <begin position="24"/>
        <end position="44"/>
    </location>
</feature>
<gene>
    <name evidence="11" type="primary">dctQ-3</name>
    <name evidence="11" type="ordered locus">Ping_0571</name>
</gene>
<evidence type="ECO:0000256" key="4">
    <source>
        <dbReference type="ARBA" id="ARBA00022519"/>
    </source>
</evidence>
<dbReference type="Proteomes" id="UP000000639">
    <property type="component" value="Chromosome"/>
</dbReference>
<keyword evidence="3" id="KW-1003">Cell membrane</keyword>
<proteinExistence type="inferred from homology"/>
<sequence length="178" mass="20556">MIVPVLQGYCRLVRYIVKGIGHTVPFLLPLLAGIVAFEVFSRYILNSPTIWVYDTSLFLFGYISALGGAYAQQRNAHINVDIIYLKVPLYLRRVFNVITIILAVGFLILLAKMSFEKFQESLKFTYRTPSEWAPEVYHFWLMMTVSAVIFIAEYSAELIENIYYLFTRKELSSKISSQ</sequence>
<protein>
    <recommendedName>
        <fullName evidence="9">TRAP transporter small permease protein</fullName>
    </recommendedName>
</protein>
<dbReference type="HOGENOM" id="CLU_086356_2_1_6"/>
<keyword evidence="2 9" id="KW-0813">Transport</keyword>
<evidence type="ECO:0000256" key="3">
    <source>
        <dbReference type="ARBA" id="ARBA00022475"/>
    </source>
</evidence>
<reference evidence="11 12" key="1">
    <citation type="submission" date="2007-01" db="EMBL/GenBank/DDBJ databases">
        <title>Complete sequence of Psychromonas ingrahamii 37.</title>
        <authorList>
            <consortium name="US DOE Joint Genome Institute"/>
            <person name="Copeland A."/>
            <person name="Lucas S."/>
            <person name="Lapidus A."/>
            <person name="Barry K."/>
            <person name="Detter J.C."/>
            <person name="Glavina del Rio T."/>
            <person name="Hammon N."/>
            <person name="Israni S."/>
            <person name="Dalin E."/>
            <person name="Tice H."/>
            <person name="Pitluck S."/>
            <person name="Thompson L.S."/>
            <person name="Brettin T."/>
            <person name="Bruce D."/>
            <person name="Han C."/>
            <person name="Tapia R."/>
            <person name="Schmutz J."/>
            <person name="Larimer F."/>
            <person name="Land M."/>
            <person name="Hauser L."/>
            <person name="Kyrpides N."/>
            <person name="Ivanova N."/>
            <person name="Staley J."/>
            <person name="Richardson P."/>
        </authorList>
    </citation>
    <scope>NUCLEOTIDE SEQUENCE [LARGE SCALE GENOMIC DNA]</scope>
    <source>
        <strain evidence="11 12">37</strain>
    </source>
</reference>
<keyword evidence="12" id="KW-1185">Reference proteome</keyword>
<evidence type="ECO:0000256" key="5">
    <source>
        <dbReference type="ARBA" id="ARBA00022692"/>
    </source>
</evidence>
<accession>A1SSG0</accession>
<dbReference type="InterPro" id="IPR007387">
    <property type="entry name" value="TRAP_DctQ"/>
</dbReference>
<dbReference type="STRING" id="357804.Ping_0571"/>
<keyword evidence="5 9" id="KW-0812">Transmembrane</keyword>
<dbReference type="OrthoDB" id="8559033at2"/>
<name>A1SSG0_PSYIN</name>
<dbReference type="eggNOG" id="COG4665">
    <property type="taxonomic scope" value="Bacteria"/>
</dbReference>
<evidence type="ECO:0000313" key="12">
    <source>
        <dbReference type="Proteomes" id="UP000000639"/>
    </source>
</evidence>
<dbReference type="RefSeq" id="WP_011768984.1">
    <property type="nucleotide sequence ID" value="NC_008709.1"/>
</dbReference>
<dbReference type="EMBL" id="CP000510">
    <property type="protein sequence ID" value="ABM02425.1"/>
    <property type="molecule type" value="Genomic_DNA"/>
</dbReference>
<evidence type="ECO:0000256" key="8">
    <source>
        <dbReference type="ARBA" id="ARBA00038436"/>
    </source>
</evidence>
<dbReference type="KEGG" id="pin:Ping_0571"/>
<evidence type="ECO:0000256" key="1">
    <source>
        <dbReference type="ARBA" id="ARBA00004429"/>
    </source>
</evidence>
<comment type="subunit">
    <text evidence="9">The complex comprises the extracytoplasmic solute receptor protein and the two transmembrane proteins.</text>
</comment>
<dbReference type="InterPro" id="IPR055348">
    <property type="entry name" value="DctQ"/>
</dbReference>
<comment type="function">
    <text evidence="9">Part of the tripartite ATP-independent periplasmic (TRAP) transport system.</text>
</comment>
<evidence type="ECO:0000256" key="7">
    <source>
        <dbReference type="ARBA" id="ARBA00023136"/>
    </source>
</evidence>
<feature type="transmembrane region" description="Helical" evidence="9">
    <location>
        <begin position="90"/>
        <end position="111"/>
    </location>
</feature>
<dbReference type="GO" id="GO:0022857">
    <property type="term" value="F:transmembrane transporter activity"/>
    <property type="evidence" value="ECO:0007669"/>
    <property type="project" value="UniProtKB-UniRule"/>
</dbReference>
<comment type="subcellular location">
    <subcellularLocation>
        <location evidence="1 9">Cell inner membrane</location>
        <topology evidence="1 9">Multi-pass membrane protein</topology>
    </subcellularLocation>
</comment>
<dbReference type="Pfam" id="PF04290">
    <property type="entry name" value="DctQ"/>
    <property type="match status" value="1"/>
</dbReference>
<dbReference type="GO" id="GO:0005886">
    <property type="term" value="C:plasma membrane"/>
    <property type="evidence" value="ECO:0007669"/>
    <property type="project" value="UniProtKB-SubCell"/>
</dbReference>
<evidence type="ECO:0000256" key="9">
    <source>
        <dbReference type="RuleBase" id="RU369079"/>
    </source>
</evidence>
<keyword evidence="4 9" id="KW-0997">Cell inner membrane</keyword>
<evidence type="ECO:0000313" key="11">
    <source>
        <dbReference type="EMBL" id="ABM02425.1"/>
    </source>
</evidence>
<feature type="transmembrane region" description="Helical" evidence="9">
    <location>
        <begin position="50"/>
        <end position="70"/>
    </location>
</feature>
<evidence type="ECO:0000256" key="2">
    <source>
        <dbReference type="ARBA" id="ARBA00022448"/>
    </source>
</evidence>
<keyword evidence="6 9" id="KW-1133">Transmembrane helix</keyword>
<comment type="similarity">
    <text evidence="8 9">Belongs to the TRAP transporter small permease family.</text>
</comment>
<feature type="transmembrane region" description="Helical" evidence="9">
    <location>
        <begin position="137"/>
        <end position="159"/>
    </location>
</feature>
<evidence type="ECO:0000259" key="10">
    <source>
        <dbReference type="Pfam" id="PF04290"/>
    </source>
</evidence>
<dbReference type="PANTHER" id="PTHR35011">
    <property type="entry name" value="2,3-DIKETO-L-GULONATE TRAP TRANSPORTER SMALL PERMEASE PROTEIN YIAM"/>
    <property type="match status" value="1"/>
</dbReference>
<feature type="domain" description="Tripartite ATP-independent periplasmic transporters DctQ component" evidence="10">
    <location>
        <begin position="31"/>
        <end position="161"/>
    </location>
</feature>
<evidence type="ECO:0000256" key="6">
    <source>
        <dbReference type="ARBA" id="ARBA00022989"/>
    </source>
</evidence>
<organism evidence="11 12">
    <name type="scientific">Psychromonas ingrahamii (strain DSM 17664 / CCUG 51855 / 37)</name>
    <dbReference type="NCBI Taxonomy" id="357804"/>
    <lineage>
        <taxon>Bacteria</taxon>
        <taxon>Pseudomonadati</taxon>
        <taxon>Pseudomonadota</taxon>
        <taxon>Gammaproteobacteria</taxon>
        <taxon>Alteromonadales</taxon>
        <taxon>Psychromonadaceae</taxon>
        <taxon>Psychromonas</taxon>
    </lineage>
</organism>
<dbReference type="AlphaFoldDB" id="A1SSG0"/>